<sequence length="143" mass="16407">MKEDPEELYRLVYVSTAVDSLTDQDIESILNVSQSNNDERYITGFLAHNGKAFMQALEGARDEVQDIYRRITKDDRHTGVTQIIGEPVSCRAFPEWSMNYHRVDNQGGASTMVIRNDDSIDALLSADMPRDLLYLFSKFIRIR</sequence>
<dbReference type="Pfam" id="PF04940">
    <property type="entry name" value="BLUF"/>
    <property type="match status" value="1"/>
</dbReference>
<organism evidence="2 3">
    <name type="scientific">Henriciella pelagia</name>
    <dbReference type="NCBI Taxonomy" id="1977912"/>
    <lineage>
        <taxon>Bacteria</taxon>
        <taxon>Pseudomonadati</taxon>
        <taxon>Pseudomonadota</taxon>
        <taxon>Alphaproteobacteria</taxon>
        <taxon>Hyphomonadales</taxon>
        <taxon>Hyphomonadaceae</taxon>
        <taxon>Henriciella</taxon>
    </lineage>
</organism>
<reference evidence="3" key="1">
    <citation type="journal article" date="2019" name="Int. J. Syst. Evol. Microbiol.">
        <title>The Global Catalogue of Microorganisms (GCM) 10K type strain sequencing project: providing services to taxonomists for standard genome sequencing and annotation.</title>
        <authorList>
            <consortium name="The Broad Institute Genomics Platform"/>
            <consortium name="The Broad Institute Genome Sequencing Center for Infectious Disease"/>
            <person name="Wu L."/>
            <person name="Ma J."/>
        </authorList>
    </citation>
    <scope>NUCLEOTIDE SEQUENCE [LARGE SCALE GENOMIC DNA]</scope>
    <source>
        <strain evidence="3">CGMCC 1.15928</strain>
    </source>
</reference>
<comment type="caution">
    <text evidence="2">The sequence shown here is derived from an EMBL/GenBank/DDBJ whole genome shotgun (WGS) entry which is preliminary data.</text>
</comment>
<dbReference type="Proteomes" id="UP000628854">
    <property type="component" value="Unassembled WGS sequence"/>
</dbReference>
<evidence type="ECO:0000259" key="1">
    <source>
        <dbReference type="PROSITE" id="PS50925"/>
    </source>
</evidence>
<gene>
    <name evidence="2" type="ORF">GCM10011503_10290</name>
</gene>
<dbReference type="InterPro" id="IPR007024">
    <property type="entry name" value="BLUF_domain"/>
</dbReference>
<name>A0ABQ1JA05_9PROT</name>
<protein>
    <recommendedName>
        <fullName evidence="1">BLUF domain-containing protein</fullName>
    </recommendedName>
</protein>
<dbReference type="InterPro" id="IPR036046">
    <property type="entry name" value="Acylphosphatase-like_dom_sf"/>
</dbReference>
<dbReference type="SMART" id="SM01034">
    <property type="entry name" value="BLUF"/>
    <property type="match status" value="1"/>
</dbReference>
<proteinExistence type="predicted"/>
<dbReference type="SUPFAM" id="SSF54975">
    <property type="entry name" value="Acylphosphatase/BLUF domain-like"/>
    <property type="match status" value="1"/>
</dbReference>
<feature type="domain" description="BLUF" evidence="1">
    <location>
        <begin position="8"/>
        <end position="99"/>
    </location>
</feature>
<dbReference type="PROSITE" id="PS50925">
    <property type="entry name" value="BLUF"/>
    <property type="match status" value="1"/>
</dbReference>
<accession>A0ABQ1JA05</accession>
<evidence type="ECO:0000313" key="3">
    <source>
        <dbReference type="Proteomes" id="UP000628854"/>
    </source>
</evidence>
<dbReference type="EMBL" id="BMKF01000001">
    <property type="protein sequence ID" value="GGB63531.1"/>
    <property type="molecule type" value="Genomic_DNA"/>
</dbReference>
<evidence type="ECO:0000313" key="2">
    <source>
        <dbReference type="EMBL" id="GGB63531.1"/>
    </source>
</evidence>
<keyword evidence="3" id="KW-1185">Reference proteome</keyword>
<dbReference type="Gene3D" id="3.30.70.100">
    <property type="match status" value="1"/>
</dbReference>